<sequence>MFDPDGGSNEYADGEWVPRDNYPRGISATIRSTTTSDDISGPEGADVAADVAIYVDPTETDVEIGIDDETRATEFVDEVSGRRYKALDLHHEQSLIAVFCEVL</sequence>
<protein>
    <submittedName>
        <fullName evidence="2">Uncharacterized protein</fullName>
    </submittedName>
</protein>
<organism evidence="2 3">
    <name type="scientific">Natronoglomus mannanivorans</name>
    <dbReference type="NCBI Taxonomy" id="2979990"/>
    <lineage>
        <taxon>Archaea</taxon>
        <taxon>Methanobacteriati</taxon>
        <taxon>Methanobacteriota</taxon>
        <taxon>Stenosarchaea group</taxon>
        <taxon>Halobacteria</taxon>
        <taxon>Halobacteriales</taxon>
        <taxon>Natrialbaceae</taxon>
        <taxon>Natronoglomus</taxon>
    </lineage>
</organism>
<evidence type="ECO:0000313" key="3">
    <source>
        <dbReference type="Proteomes" id="UP001321018"/>
    </source>
</evidence>
<proteinExistence type="predicted"/>
<dbReference type="RefSeq" id="WP_338006305.1">
    <property type="nucleotide sequence ID" value="NZ_JAOPKA010000030.1"/>
</dbReference>
<feature type="region of interest" description="Disordered" evidence="1">
    <location>
        <begin position="1"/>
        <end position="43"/>
    </location>
</feature>
<comment type="caution">
    <text evidence="2">The sequence shown here is derived from an EMBL/GenBank/DDBJ whole genome shotgun (WGS) entry which is preliminary data.</text>
</comment>
<feature type="compositionally biased region" description="Low complexity" evidence="1">
    <location>
        <begin position="24"/>
        <end position="43"/>
    </location>
</feature>
<name>A0AAP2Z3W3_9EURY</name>
<accession>A0AAP2Z3W3</accession>
<gene>
    <name evidence="2" type="ORF">OB960_24305</name>
</gene>
<dbReference type="Proteomes" id="UP001321018">
    <property type="component" value="Unassembled WGS sequence"/>
</dbReference>
<evidence type="ECO:0000256" key="1">
    <source>
        <dbReference type="SAM" id="MobiDB-lite"/>
    </source>
</evidence>
<reference evidence="2" key="1">
    <citation type="submission" date="2022-09" db="EMBL/GenBank/DDBJ databases">
        <title>Enrichment on poylsaccharides allowed isolation of novel metabolic and taxonomic groups of Haloarchaea.</title>
        <authorList>
            <person name="Sorokin D.Y."/>
            <person name="Elcheninov A.G."/>
            <person name="Khizhniak T.V."/>
            <person name="Kolganova T.V."/>
            <person name="Kublanov I.V."/>
        </authorList>
    </citation>
    <scope>NUCLEOTIDE SEQUENCE</scope>
    <source>
        <strain evidence="2">AArc-xg1-1</strain>
    </source>
</reference>
<evidence type="ECO:0000313" key="2">
    <source>
        <dbReference type="EMBL" id="MCU4744497.1"/>
    </source>
</evidence>
<dbReference type="AlphaFoldDB" id="A0AAP2Z3W3"/>
<dbReference type="EMBL" id="JAOPKA010000030">
    <property type="protein sequence ID" value="MCU4744497.1"/>
    <property type="molecule type" value="Genomic_DNA"/>
</dbReference>